<proteinExistence type="predicted"/>
<dbReference type="AlphaFoldDB" id="A0A7J7TVZ8"/>
<evidence type="ECO:0000313" key="2">
    <source>
        <dbReference type="EMBL" id="KAF6304794.1"/>
    </source>
</evidence>
<keyword evidence="3" id="KW-1185">Reference proteome</keyword>
<sequence>MYFIDFFNKEEGRDRELETSMREKHRPAASCTPPTGDVPATKVHALDRNRTRDLSVRRSTLYPLSQTGFGKNMFLLILGKKGKVGGRKGDIDVREKHCTLPTRDQTPHLACALTRNGTGDVLVHRMMLI</sequence>
<protein>
    <submittedName>
        <fullName evidence="2">Uncharacterized protein</fullName>
    </submittedName>
</protein>
<dbReference type="Proteomes" id="UP000558488">
    <property type="component" value="Unassembled WGS sequence"/>
</dbReference>
<organism evidence="2 3">
    <name type="scientific">Pipistrellus kuhlii</name>
    <name type="common">Kuhl's pipistrelle</name>
    <dbReference type="NCBI Taxonomy" id="59472"/>
    <lineage>
        <taxon>Eukaryota</taxon>
        <taxon>Metazoa</taxon>
        <taxon>Chordata</taxon>
        <taxon>Craniata</taxon>
        <taxon>Vertebrata</taxon>
        <taxon>Euteleostomi</taxon>
        <taxon>Mammalia</taxon>
        <taxon>Eutheria</taxon>
        <taxon>Laurasiatheria</taxon>
        <taxon>Chiroptera</taxon>
        <taxon>Yangochiroptera</taxon>
        <taxon>Vespertilionidae</taxon>
        <taxon>Pipistrellus</taxon>
    </lineage>
</organism>
<dbReference type="EMBL" id="JACAGB010000024">
    <property type="protein sequence ID" value="KAF6304794.1"/>
    <property type="molecule type" value="Genomic_DNA"/>
</dbReference>
<evidence type="ECO:0000313" key="3">
    <source>
        <dbReference type="Proteomes" id="UP000558488"/>
    </source>
</evidence>
<gene>
    <name evidence="2" type="ORF">mPipKuh1_009248</name>
</gene>
<feature type="region of interest" description="Disordered" evidence="1">
    <location>
        <begin position="14"/>
        <end position="41"/>
    </location>
</feature>
<name>A0A7J7TVZ8_PIPKU</name>
<comment type="caution">
    <text evidence="2">The sequence shown here is derived from an EMBL/GenBank/DDBJ whole genome shotgun (WGS) entry which is preliminary data.</text>
</comment>
<accession>A0A7J7TVZ8</accession>
<evidence type="ECO:0000256" key="1">
    <source>
        <dbReference type="SAM" id="MobiDB-lite"/>
    </source>
</evidence>
<reference evidence="2 3" key="1">
    <citation type="journal article" date="2020" name="Nature">
        <title>Six reference-quality genomes reveal evolution of bat adaptations.</title>
        <authorList>
            <person name="Jebb D."/>
            <person name="Huang Z."/>
            <person name="Pippel M."/>
            <person name="Hughes G.M."/>
            <person name="Lavrichenko K."/>
            <person name="Devanna P."/>
            <person name="Winkler S."/>
            <person name="Jermiin L.S."/>
            <person name="Skirmuntt E.C."/>
            <person name="Katzourakis A."/>
            <person name="Burkitt-Gray L."/>
            <person name="Ray D.A."/>
            <person name="Sullivan K.A.M."/>
            <person name="Roscito J.G."/>
            <person name="Kirilenko B.M."/>
            <person name="Davalos L.M."/>
            <person name="Corthals A.P."/>
            <person name="Power M.L."/>
            <person name="Jones G."/>
            <person name="Ransome R.D."/>
            <person name="Dechmann D.K.N."/>
            <person name="Locatelli A.G."/>
            <person name="Puechmaille S.J."/>
            <person name="Fedrigo O."/>
            <person name="Jarvis E.D."/>
            <person name="Hiller M."/>
            <person name="Vernes S.C."/>
            <person name="Myers E.W."/>
            <person name="Teeling E.C."/>
        </authorList>
    </citation>
    <scope>NUCLEOTIDE SEQUENCE [LARGE SCALE GENOMIC DNA]</scope>
    <source>
        <strain evidence="2">MPipKuh1</strain>
        <tissue evidence="2">Flight muscle</tissue>
    </source>
</reference>